<sequence length="202" mass="22290">MIRALCLVGGLAGAAGLSQFPEFSQQYLQRVAGQMDELTRDLKELDAMALSLGMGREDRLEQMAQTPSFEVEETYWREKIARHARLQLDLTALRDATPLARIAQPQRFNDPATLQAVWQDFQPALPLSVAGGASAGVGFLGGWAGLAGLWALLVMPFRRLKRQERTHPSRKSPVLRADPPVTRPTLLADPANRLPKLAGVRR</sequence>
<dbReference type="KEGG" id="yrh:AABB31_10465"/>
<feature type="transmembrane region" description="Helical" evidence="2">
    <location>
        <begin position="135"/>
        <end position="155"/>
    </location>
</feature>
<organism evidence="3 4">
    <name type="scientific">Yoonia rhodophyticola</name>
    <dbReference type="NCBI Taxonomy" id="3137370"/>
    <lineage>
        <taxon>Bacteria</taxon>
        <taxon>Pseudomonadati</taxon>
        <taxon>Pseudomonadota</taxon>
        <taxon>Alphaproteobacteria</taxon>
        <taxon>Rhodobacterales</taxon>
        <taxon>Paracoccaceae</taxon>
        <taxon>Yoonia</taxon>
    </lineage>
</organism>
<dbReference type="EMBL" id="CP151767">
    <property type="protein sequence ID" value="WZU69221.1"/>
    <property type="molecule type" value="Genomic_DNA"/>
</dbReference>
<keyword evidence="4" id="KW-1185">Reference proteome</keyword>
<dbReference type="Pfam" id="PF11157">
    <property type="entry name" value="DUF2937"/>
    <property type="match status" value="1"/>
</dbReference>
<protein>
    <submittedName>
        <fullName evidence="3">DUF2937 family protein</fullName>
    </submittedName>
</protein>
<gene>
    <name evidence="3" type="ORF">AABB31_10465</name>
</gene>
<name>A0AAN0MI98_9RHOB</name>
<dbReference type="InterPro" id="IPR022584">
    <property type="entry name" value="DUF2937"/>
</dbReference>
<accession>A0AAN0MI98</accession>
<evidence type="ECO:0000313" key="4">
    <source>
        <dbReference type="Proteomes" id="UP001470809"/>
    </source>
</evidence>
<keyword evidence="2" id="KW-1133">Transmembrane helix</keyword>
<evidence type="ECO:0000256" key="2">
    <source>
        <dbReference type="SAM" id="Phobius"/>
    </source>
</evidence>
<keyword evidence="2" id="KW-0812">Transmembrane</keyword>
<dbReference type="AlphaFoldDB" id="A0AAN0MI98"/>
<dbReference type="Proteomes" id="UP001470809">
    <property type="component" value="Chromosome"/>
</dbReference>
<feature type="region of interest" description="Disordered" evidence="1">
    <location>
        <begin position="163"/>
        <end position="189"/>
    </location>
</feature>
<evidence type="ECO:0000313" key="3">
    <source>
        <dbReference type="EMBL" id="WZU69221.1"/>
    </source>
</evidence>
<evidence type="ECO:0000256" key="1">
    <source>
        <dbReference type="SAM" id="MobiDB-lite"/>
    </source>
</evidence>
<dbReference type="RefSeq" id="WP_342078512.1">
    <property type="nucleotide sequence ID" value="NZ_CP151767.2"/>
</dbReference>
<reference evidence="3" key="1">
    <citation type="submission" date="2024-08" db="EMBL/GenBank/DDBJ databases">
        <title>Phylogenomic analyses of a clade within the roseobacter group suggest taxonomic reassignments of species of the genera Aestuariivita, Citreicella, Loktanella, Nautella, Pelagibaca, Ruegeria, Thalassobius, Thiobacimonas and Tropicibacter, and the proposal o.</title>
        <authorList>
            <person name="Jeon C.O."/>
        </authorList>
    </citation>
    <scope>NUCLEOTIDE SEQUENCE</scope>
    <source>
        <strain evidence="3">SS1-5</strain>
    </source>
</reference>
<keyword evidence="2" id="KW-0472">Membrane</keyword>
<proteinExistence type="predicted"/>